<evidence type="ECO:0000313" key="2">
    <source>
        <dbReference type="EMBL" id="SOD95260.1"/>
    </source>
</evidence>
<keyword evidence="3" id="KW-1185">Reference proteome</keyword>
<dbReference type="OrthoDB" id="5190557at2"/>
<gene>
    <name evidence="2" type="ORF">SAMN06272739_1152</name>
</gene>
<reference evidence="3" key="1">
    <citation type="submission" date="2017-09" db="EMBL/GenBank/DDBJ databases">
        <authorList>
            <person name="Varghese N."/>
            <person name="Submissions S."/>
        </authorList>
    </citation>
    <scope>NUCLEOTIDE SEQUENCE [LARGE SCALE GENOMIC DNA]</scope>
    <source>
        <strain evidence="3">DSM 44270</strain>
    </source>
</reference>
<feature type="transmembrane region" description="Helical" evidence="1">
    <location>
        <begin position="45"/>
        <end position="65"/>
    </location>
</feature>
<evidence type="ECO:0008006" key="4">
    <source>
        <dbReference type="Google" id="ProtNLM"/>
    </source>
</evidence>
<protein>
    <recommendedName>
        <fullName evidence="4">PH domain-containing protein</fullName>
    </recommendedName>
</protein>
<accession>A0A286GIC9</accession>
<dbReference type="RefSeq" id="WP_097182861.1">
    <property type="nucleotide sequence ID" value="NZ_OCNK01000001.1"/>
</dbReference>
<evidence type="ECO:0000313" key="3">
    <source>
        <dbReference type="Proteomes" id="UP000219482"/>
    </source>
</evidence>
<keyword evidence="1" id="KW-0812">Transmembrane</keyword>
<proteinExistence type="predicted"/>
<keyword evidence="1" id="KW-0472">Membrane</keyword>
<sequence length="149" mass="16538">MTTTDEPLAIRQPRWVRLVGPAFLAVWGSAFLFSDDGWGNFRVPGLVIAVVAVAFVGRMLFWSAIGTDDGRLTVRNAWSTRTFTRDEIDGVEVDRAAGRGWAVWLRLADGGRHSLDVTQAPFLGPFRATLERQADAVRAWLDGRPHAFL</sequence>
<keyword evidence="1" id="KW-1133">Transmembrane helix</keyword>
<organism evidence="2 3">
    <name type="scientific">Blastococcus haudaquaticus</name>
    <dbReference type="NCBI Taxonomy" id="1938745"/>
    <lineage>
        <taxon>Bacteria</taxon>
        <taxon>Bacillati</taxon>
        <taxon>Actinomycetota</taxon>
        <taxon>Actinomycetes</taxon>
        <taxon>Geodermatophilales</taxon>
        <taxon>Geodermatophilaceae</taxon>
        <taxon>Blastococcus</taxon>
    </lineage>
</organism>
<dbReference type="Proteomes" id="UP000219482">
    <property type="component" value="Unassembled WGS sequence"/>
</dbReference>
<dbReference type="AlphaFoldDB" id="A0A286GIC9"/>
<dbReference type="EMBL" id="OCNK01000001">
    <property type="protein sequence ID" value="SOD95260.1"/>
    <property type="molecule type" value="Genomic_DNA"/>
</dbReference>
<evidence type="ECO:0000256" key="1">
    <source>
        <dbReference type="SAM" id="Phobius"/>
    </source>
</evidence>
<name>A0A286GIC9_9ACTN</name>
<feature type="transmembrane region" description="Helical" evidence="1">
    <location>
        <begin position="15"/>
        <end position="33"/>
    </location>
</feature>